<keyword evidence="1" id="KW-1133">Transmembrane helix</keyword>
<dbReference type="EMBL" id="JBHSCR010000001">
    <property type="protein sequence ID" value="MFC4346769.1"/>
    <property type="molecule type" value="Genomic_DNA"/>
</dbReference>
<evidence type="ECO:0000313" key="2">
    <source>
        <dbReference type="EMBL" id="MFC4346769.1"/>
    </source>
</evidence>
<proteinExistence type="predicted"/>
<keyword evidence="1" id="KW-0812">Transmembrane</keyword>
<dbReference type="Proteomes" id="UP001595776">
    <property type="component" value="Unassembled WGS sequence"/>
</dbReference>
<name>A0ABV8U7F2_9PROT</name>
<evidence type="ECO:0000256" key="1">
    <source>
        <dbReference type="SAM" id="Phobius"/>
    </source>
</evidence>
<evidence type="ECO:0000313" key="3">
    <source>
        <dbReference type="Proteomes" id="UP001595776"/>
    </source>
</evidence>
<protein>
    <submittedName>
        <fullName evidence="2">Uncharacterized protein</fullName>
    </submittedName>
</protein>
<organism evidence="2 3">
    <name type="scientific">Kordiimonas lipolytica</name>
    <dbReference type="NCBI Taxonomy" id="1662421"/>
    <lineage>
        <taxon>Bacteria</taxon>
        <taxon>Pseudomonadati</taxon>
        <taxon>Pseudomonadota</taxon>
        <taxon>Alphaproteobacteria</taxon>
        <taxon>Kordiimonadales</taxon>
        <taxon>Kordiimonadaceae</taxon>
        <taxon>Kordiimonas</taxon>
    </lineage>
</organism>
<feature type="transmembrane region" description="Helical" evidence="1">
    <location>
        <begin position="12"/>
        <end position="33"/>
    </location>
</feature>
<keyword evidence="3" id="KW-1185">Reference proteome</keyword>
<keyword evidence="1" id="KW-0472">Membrane</keyword>
<reference evidence="3" key="1">
    <citation type="journal article" date="2019" name="Int. J. Syst. Evol. Microbiol.">
        <title>The Global Catalogue of Microorganisms (GCM) 10K type strain sequencing project: providing services to taxonomists for standard genome sequencing and annotation.</title>
        <authorList>
            <consortium name="The Broad Institute Genomics Platform"/>
            <consortium name="The Broad Institute Genome Sequencing Center for Infectious Disease"/>
            <person name="Wu L."/>
            <person name="Ma J."/>
        </authorList>
    </citation>
    <scope>NUCLEOTIDE SEQUENCE [LARGE SCALE GENOMIC DNA]</scope>
    <source>
        <strain evidence="3">CGMCC 1.15304</strain>
    </source>
</reference>
<accession>A0ABV8U7F2</accession>
<comment type="caution">
    <text evidence="2">The sequence shown here is derived from an EMBL/GenBank/DDBJ whole genome shotgun (WGS) entry which is preliminary data.</text>
</comment>
<gene>
    <name evidence="2" type="ORF">ACFO5Q_02780</name>
</gene>
<sequence>MRRLAEAIRGQNWFTVLIEVAIVVVGIFIGLQVDDWNENRKQKNIEAEALARLHSEAVATVDYFKQHVSYRMKAIMRADKVFQVLFSGEPMESSEDTSDAIASLRFYPTIAPPVTEYADLRSAGVLSKITSRPVRQAISEYHQRLAYIQGQLPGFKADTDQFQLTPEEGEYRVYDPTSAVRSRIVLEIEKAFGNKAYQSDILSEYRNFIRFTQYFLRVLQHAHEMCVALEPFGTEKCPGIDEEWALYRQFNPERTQPAAAPRD</sequence>
<dbReference type="RefSeq" id="WP_380084280.1">
    <property type="nucleotide sequence ID" value="NZ_JBHSCR010000001.1"/>
</dbReference>